<accession>A0A0L8BH24</accession>
<proteinExistence type="predicted"/>
<feature type="region of interest" description="Disordered" evidence="1">
    <location>
        <begin position="23"/>
        <end position="106"/>
    </location>
</feature>
<dbReference type="OrthoDB" id="8421747at2"/>
<dbReference type="AlphaFoldDB" id="A0A0L8BH24"/>
<sequence length="106" mass="10620">MKIVTGIAFAVAALLLVSSCSETGPSGDARAGVEKAQLTEKAKPKPASGRKGKAAAAAEAQALAEARSPRQCKTPKKQCSYGAGPAGEPCSCWSSEGSPAMGVTIK</sequence>
<comment type="caution">
    <text evidence="3">The sequence shown here is derived from an EMBL/GenBank/DDBJ whole genome shotgun (WGS) entry which is preliminary data.</text>
</comment>
<feature type="compositionally biased region" description="Basic and acidic residues" evidence="1">
    <location>
        <begin position="31"/>
        <end position="43"/>
    </location>
</feature>
<dbReference type="PROSITE" id="PS51257">
    <property type="entry name" value="PROKAR_LIPOPROTEIN"/>
    <property type="match status" value="1"/>
</dbReference>
<evidence type="ECO:0000256" key="2">
    <source>
        <dbReference type="SAM" id="SignalP"/>
    </source>
</evidence>
<evidence type="ECO:0000313" key="3">
    <source>
        <dbReference type="EMBL" id="KOF13972.1"/>
    </source>
</evidence>
<dbReference type="RefSeq" id="WP_053252305.1">
    <property type="nucleotide sequence ID" value="NZ_LGAP01000031.1"/>
</dbReference>
<feature type="compositionally biased region" description="Low complexity" evidence="1">
    <location>
        <begin position="54"/>
        <end position="66"/>
    </location>
</feature>
<dbReference type="PATRIC" id="fig|106592.7.peg.4982"/>
<feature type="signal peptide" evidence="2">
    <location>
        <begin position="1"/>
        <end position="23"/>
    </location>
</feature>
<dbReference type="Proteomes" id="UP000037425">
    <property type="component" value="Unassembled WGS sequence"/>
</dbReference>
<evidence type="ECO:0000256" key="1">
    <source>
        <dbReference type="SAM" id="MobiDB-lite"/>
    </source>
</evidence>
<keyword evidence="2" id="KW-0732">Signal</keyword>
<dbReference type="EMBL" id="LGAP01000031">
    <property type="protein sequence ID" value="KOF13972.1"/>
    <property type="molecule type" value="Genomic_DNA"/>
</dbReference>
<gene>
    <name evidence="3" type="ORF">AC244_29190</name>
</gene>
<evidence type="ECO:0000313" key="4">
    <source>
        <dbReference type="Proteomes" id="UP000037425"/>
    </source>
</evidence>
<feature type="chain" id="PRO_5005581223" description="Lipoprotein" evidence="2">
    <location>
        <begin position="24"/>
        <end position="106"/>
    </location>
</feature>
<organism evidence="3 4">
    <name type="scientific">Ensifer adhaerens</name>
    <name type="common">Sinorhizobium morelense</name>
    <dbReference type="NCBI Taxonomy" id="106592"/>
    <lineage>
        <taxon>Bacteria</taxon>
        <taxon>Pseudomonadati</taxon>
        <taxon>Pseudomonadota</taxon>
        <taxon>Alphaproteobacteria</taxon>
        <taxon>Hyphomicrobiales</taxon>
        <taxon>Rhizobiaceae</taxon>
        <taxon>Sinorhizobium/Ensifer group</taxon>
        <taxon>Ensifer</taxon>
    </lineage>
</organism>
<protein>
    <recommendedName>
        <fullName evidence="5">Lipoprotein</fullName>
    </recommendedName>
</protein>
<evidence type="ECO:0008006" key="5">
    <source>
        <dbReference type="Google" id="ProtNLM"/>
    </source>
</evidence>
<name>A0A0L8BH24_ENSAD</name>
<reference evidence="4" key="1">
    <citation type="submission" date="2015-07" db="EMBL/GenBank/DDBJ databases">
        <title>Whole genome sequence of an Ensifer adhaerens strain isolated from a cave pool in the Wind Cave National Park.</title>
        <authorList>
            <person name="Eng W.W.H."/>
            <person name="Gan H.M."/>
            <person name="Barton H.A."/>
            <person name="Savka M.A."/>
        </authorList>
    </citation>
    <scope>NUCLEOTIDE SEQUENCE [LARGE SCALE GENOMIC DNA]</scope>
    <source>
        <strain evidence="4">SD006</strain>
    </source>
</reference>